<keyword evidence="2" id="KW-1185">Reference proteome</keyword>
<organism evidence="1 2">
    <name type="scientific">Halopseudomonas pachastrellae</name>
    <dbReference type="NCBI Taxonomy" id="254161"/>
    <lineage>
        <taxon>Bacteria</taxon>
        <taxon>Pseudomonadati</taxon>
        <taxon>Pseudomonadota</taxon>
        <taxon>Gammaproteobacteria</taxon>
        <taxon>Pseudomonadales</taxon>
        <taxon>Pseudomonadaceae</taxon>
        <taxon>Halopseudomonas</taxon>
    </lineage>
</organism>
<accession>A0A1S8DH64</accession>
<dbReference type="InterPro" id="IPR007351">
    <property type="entry name" value="YjbR"/>
</dbReference>
<dbReference type="OrthoDB" id="3194910at2"/>
<dbReference type="EMBL" id="MUBC01000016">
    <property type="protein sequence ID" value="ONM44189.1"/>
    <property type="molecule type" value="Genomic_DNA"/>
</dbReference>
<comment type="caution">
    <text evidence="1">The sequence shown here is derived from an EMBL/GenBank/DDBJ whole genome shotgun (WGS) entry which is preliminary data.</text>
</comment>
<dbReference type="Pfam" id="PF04237">
    <property type="entry name" value="YjbR"/>
    <property type="match status" value="1"/>
</dbReference>
<dbReference type="PANTHER" id="PTHR35145:SF1">
    <property type="entry name" value="CYTOPLASMIC PROTEIN"/>
    <property type="match status" value="1"/>
</dbReference>
<gene>
    <name evidence="1" type="ORF">BXT89_08895</name>
</gene>
<dbReference type="InterPro" id="IPR038056">
    <property type="entry name" value="YjbR-like_sf"/>
</dbReference>
<dbReference type="InterPro" id="IPR058532">
    <property type="entry name" value="YjbR/MT2646/Rv2570-like"/>
</dbReference>
<evidence type="ECO:0000313" key="2">
    <source>
        <dbReference type="Proteomes" id="UP000242847"/>
    </source>
</evidence>
<protein>
    <recommendedName>
        <fullName evidence="3">MmcQ/YjbR family DNA-binding protein</fullName>
    </recommendedName>
</protein>
<evidence type="ECO:0008006" key="3">
    <source>
        <dbReference type="Google" id="ProtNLM"/>
    </source>
</evidence>
<sequence>MKDRLLAKPEAELDYPFGPDAAVFKVQGKMFALLYQRGGSECVNLKCDPHEAVGLRDLFAAVTPGYHMNKRHWNSVRLDGSVPDGELQRMIDQSYTLVVRGLPAATRRGLEARHGRAALYGVTA</sequence>
<proteinExistence type="predicted"/>
<dbReference type="RefSeq" id="WP_083726824.1">
    <property type="nucleotide sequence ID" value="NZ_FOUD01000006.1"/>
</dbReference>
<name>A0A1S8DH64_9GAMM</name>
<dbReference type="AlphaFoldDB" id="A0A1S8DH64"/>
<dbReference type="PANTHER" id="PTHR35145">
    <property type="entry name" value="CYTOPLASMIC PROTEIN-RELATED"/>
    <property type="match status" value="1"/>
</dbReference>
<dbReference type="SUPFAM" id="SSF142906">
    <property type="entry name" value="YjbR-like"/>
    <property type="match status" value="1"/>
</dbReference>
<evidence type="ECO:0000313" key="1">
    <source>
        <dbReference type="EMBL" id="ONM44189.1"/>
    </source>
</evidence>
<dbReference type="STRING" id="254161.SAMN05216256_106155"/>
<reference evidence="1 2" key="1">
    <citation type="submission" date="2017-01" db="EMBL/GenBank/DDBJ databases">
        <title>Draft genome sequence of Pseudomonas pachastrellae type strain CCUG 46540T from a deep sea.</title>
        <authorList>
            <person name="Gomila M."/>
            <person name="Mulet M."/>
            <person name="Lalucat J."/>
            <person name="Garcia-Valdes E."/>
        </authorList>
    </citation>
    <scope>NUCLEOTIDE SEQUENCE [LARGE SCALE GENOMIC DNA]</scope>
    <source>
        <strain evidence="1 2">CCUG 46540</strain>
    </source>
</reference>
<dbReference type="Proteomes" id="UP000242847">
    <property type="component" value="Unassembled WGS sequence"/>
</dbReference>
<dbReference type="Gene3D" id="3.90.1150.30">
    <property type="match status" value="1"/>
</dbReference>